<evidence type="ECO:0000256" key="3">
    <source>
        <dbReference type="ARBA" id="ARBA00017144"/>
    </source>
</evidence>
<dbReference type="Pfam" id="PF02223">
    <property type="entry name" value="Thymidylate_kin"/>
    <property type="match status" value="1"/>
</dbReference>
<organism evidence="13 14">
    <name type="scientific">Bacillus glycinifermentans</name>
    <dbReference type="NCBI Taxonomy" id="1664069"/>
    <lineage>
        <taxon>Bacteria</taxon>
        <taxon>Bacillati</taxon>
        <taxon>Bacillota</taxon>
        <taxon>Bacilli</taxon>
        <taxon>Bacillales</taxon>
        <taxon>Bacillaceae</taxon>
        <taxon>Bacillus</taxon>
    </lineage>
</organism>
<feature type="binding site" evidence="11">
    <location>
        <begin position="10"/>
        <end position="17"/>
    </location>
    <ligand>
        <name>ATP</name>
        <dbReference type="ChEBI" id="CHEBI:30616"/>
    </ligand>
</feature>
<reference evidence="13 14" key="1">
    <citation type="submission" date="2019-01" db="EMBL/GenBank/DDBJ databases">
        <title>Genome sequence of Bacillus glycinifermentans SRCM103574.</title>
        <authorList>
            <person name="Kong H.-J."/>
            <person name="Jeong S.-Y."/>
            <person name="Jeong D.-Y."/>
        </authorList>
    </citation>
    <scope>NUCLEOTIDE SEQUENCE [LARGE SCALE GENOMIC DNA]</scope>
    <source>
        <strain evidence="13 14">SRCM103574</strain>
    </source>
</reference>
<evidence type="ECO:0000256" key="10">
    <source>
        <dbReference type="ARBA" id="ARBA00057735"/>
    </source>
</evidence>
<comment type="similarity">
    <text evidence="1 11">Belongs to the thymidylate kinase family.</text>
</comment>
<dbReference type="NCBIfam" id="TIGR00041">
    <property type="entry name" value="DTMP_kinase"/>
    <property type="match status" value="1"/>
</dbReference>
<gene>
    <name evidence="11" type="primary">tmk</name>
    <name evidence="13" type="ORF">EQZ20_00220</name>
</gene>
<dbReference type="PANTHER" id="PTHR10344:SF4">
    <property type="entry name" value="UMP-CMP KINASE 2, MITOCHONDRIAL"/>
    <property type="match status" value="1"/>
</dbReference>
<evidence type="ECO:0000313" key="13">
    <source>
        <dbReference type="EMBL" id="QAT63545.1"/>
    </source>
</evidence>
<protein>
    <recommendedName>
        <fullName evidence="3 11">Thymidylate kinase</fullName>
        <ecNumber evidence="2 11">2.7.4.9</ecNumber>
    </recommendedName>
    <alternativeName>
        <fullName evidence="11">dTMP kinase</fullName>
    </alternativeName>
</protein>
<comment type="catalytic activity">
    <reaction evidence="9 11">
        <text>dTMP + ATP = dTDP + ADP</text>
        <dbReference type="Rhea" id="RHEA:13517"/>
        <dbReference type="ChEBI" id="CHEBI:30616"/>
        <dbReference type="ChEBI" id="CHEBI:58369"/>
        <dbReference type="ChEBI" id="CHEBI:63528"/>
        <dbReference type="ChEBI" id="CHEBI:456216"/>
        <dbReference type="EC" id="2.7.4.9"/>
    </reaction>
</comment>
<keyword evidence="6 11" id="KW-0547">Nucleotide-binding</keyword>
<keyword evidence="8 11" id="KW-0067">ATP-binding</keyword>
<dbReference type="FunFam" id="3.40.50.300:FF:000225">
    <property type="entry name" value="Thymidylate kinase"/>
    <property type="match status" value="1"/>
</dbReference>
<dbReference type="GO" id="GO:0006233">
    <property type="term" value="P:dTDP biosynthetic process"/>
    <property type="evidence" value="ECO:0007669"/>
    <property type="project" value="InterPro"/>
</dbReference>
<dbReference type="KEGG" id="bgy:BGLY_0032"/>
<evidence type="ECO:0000256" key="1">
    <source>
        <dbReference type="ARBA" id="ARBA00009776"/>
    </source>
</evidence>
<comment type="function">
    <text evidence="10 11">Phosphorylation of dTMP to form dTDP in both de novo and salvage pathways of dTTP synthesis.</text>
</comment>
<evidence type="ECO:0000256" key="11">
    <source>
        <dbReference type="HAMAP-Rule" id="MF_00165"/>
    </source>
</evidence>
<dbReference type="GO" id="GO:0006235">
    <property type="term" value="P:dTTP biosynthetic process"/>
    <property type="evidence" value="ECO:0007669"/>
    <property type="project" value="UniProtKB-UniRule"/>
</dbReference>
<keyword evidence="7 11" id="KW-0418">Kinase</keyword>
<dbReference type="Gene3D" id="3.40.50.300">
    <property type="entry name" value="P-loop containing nucleotide triphosphate hydrolases"/>
    <property type="match status" value="1"/>
</dbReference>
<evidence type="ECO:0000313" key="14">
    <source>
        <dbReference type="Proteomes" id="UP000288675"/>
    </source>
</evidence>
<dbReference type="InterPro" id="IPR018095">
    <property type="entry name" value="Thymidylate_kin_CS"/>
</dbReference>
<dbReference type="AlphaFoldDB" id="A0AAJ3YWY8"/>
<dbReference type="EC" id="2.7.4.9" evidence="2 11"/>
<evidence type="ECO:0000256" key="2">
    <source>
        <dbReference type="ARBA" id="ARBA00012980"/>
    </source>
</evidence>
<dbReference type="GeneID" id="82851096"/>
<evidence type="ECO:0000256" key="4">
    <source>
        <dbReference type="ARBA" id="ARBA00022679"/>
    </source>
</evidence>
<evidence type="ECO:0000256" key="7">
    <source>
        <dbReference type="ARBA" id="ARBA00022777"/>
    </source>
</evidence>
<evidence type="ECO:0000256" key="5">
    <source>
        <dbReference type="ARBA" id="ARBA00022727"/>
    </source>
</evidence>
<dbReference type="InterPro" id="IPR039430">
    <property type="entry name" value="Thymidylate_kin-like_dom"/>
</dbReference>
<dbReference type="RefSeq" id="WP_046131744.1">
    <property type="nucleotide sequence ID" value="NZ_CP035232.1"/>
</dbReference>
<dbReference type="GO" id="GO:0006227">
    <property type="term" value="P:dUDP biosynthetic process"/>
    <property type="evidence" value="ECO:0007669"/>
    <property type="project" value="TreeGrafter"/>
</dbReference>
<dbReference type="CDD" id="cd01672">
    <property type="entry name" value="TMPK"/>
    <property type="match status" value="1"/>
</dbReference>
<dbReference type="PROSITE" id="PS01331">
    <property type="entry name" value="THYMIDYLATE_KINASE"/>
    <property type="match status" value="1"/>
</dbReference>
<dbReference type="InterPro" id="IPR027417">
    <property type="entry name" value="P-loop_NTPase"/>
</dbReference>
<dbReference type="GO" id="GO:0005829">
    <property type="term" value="C:cytosol"/>
    <property type="evidence" value="ECO:0007669"/>
    <property type="project" value="TreeGrafter"/>
</dbReference>
<keyword evidence="4 11" id="KW-0808">Transferase</keyword>
<evidence type="ECO:0000256" key="6">
    <source>
        <dbReference type="ARBA" id="ARBA00022741"/>
    </source>
</evidence>
<dbReference type="InterPro" id="IPR018094">
    <property type="entry name" value="Thymidylate_kinase"/>
</dbReference>
<dbReference type="PANTHER" id="PTHR10344">
    <property type="entry name" value="THYMIDYLATE KINASE"/>
    <property type="match status" value="1"/>
</dbReference>
<accession>A0AAJ3YWY8</accession>
<proteinExistence type="inferred from homology"/>
<evidence type="ECO:0000259" key="12">
    <source>
        <dbReference type="Pfam" id="PF02223"/>
    </source>
</evidence>
<keyword evidence="5 11" id="KW-0545">Nucleotide biosynthesis</keyword>
<feature type="domain" description="Thymidylate kinase-like" evidence="12">
    <location>
        <begin position="8"/>
        <end position="198"/>
    </location>
</feature>
<dbReference type="EMBL" id="CP035232">
    <property type="protein sequence ID" value="QAT63545.1"/>
    <property type="molecule type" value="Genomic_DNA"/>
</dbReference>
<dbReference type="SUPFAM" id="SSF52540">
    <property type="entry name" value="P-loop containing nucleoside triphosphate hydrolases"/>
    <property type="match status" value="1"/>
</dbReference>
<sequence>MNGLFITFEGPEGAGKTTILQGAAEELRKNGHSVLATREPGGIEIAEQIREVILHPENTAMDPKTEALLYAAARRQHLVEKVKPALEDGKIVLCDRFIDSSLAYQGYARGLGIDAVLSINQFAIGNMMPHITIYFAIDPEEGIKRINANDSREKNRLDLEQLHFHTLVQKGYQEVINRFPGRFRTVDASRSIEHVQKSVNEIIEEALKTIRL</sequence>
<dbReference type="GO" id="GO:0005524">
    <property type="term" value="F:ATP binding"/>
    <property type="evidence" value="ECO:0007669"/>
    <property type="project" value="UniProtKB-UniRule"/>
</dbReference>
<dbReference type="HAMAP" id="MF_00165">
    <property type="entry name" value="Thymidylate_kinase"/>
    <property type="match status" value="1"/>
</dbReference>
<dbReference type="Proteomes" id="UP000288675">
    <property type="component" value="Chromosome"/>
</dbReference>
<evidence type="ECO:0000256" key="9">
    <source>
        <dbReference type="ARBA" id="ARBA00048743"/>
    </source>
</evidence>
<evidence type="ECO:0000256" key="8">
    <source>
        <dbReference type="ARBA" id="ARBA00022840"/>
    </source>
</evidence>
<dbReference type="GO" id="GO:0004798">
    <property type="term" value="F:dTMP kinase activity"/>
    <property type="evidence" value="ECO:0007669"/>
    <property type="project" value="UniProtKB-UniRule"/>
</dbReference>
<name>A0AAJ3YWY8_9BACI</name>